<protein>
    <submittedName>
        <fullName evidence="1">Plasmid stabilization protein</fullName>
    </submittedName>
</protein>
<evidence type="ECO:0000313" key="2">
    <source>
        <dbReference type="Proteomes" id="UP000594380"/>
    </source>
</evidence>
<reference evidence="1 2" key="1">
    <citation type="submission" date="2020-02" db="EMBL/GenBank/DDBJ databases">
        <title>Paraburkholderia simonii sp. nov. and Paraburkholderia youngii sp. nov. Brazilian and Mexican Mimosa-associated rhizobia.</title>
        <authorList>
            <person name="Mavima L."/>
            <person name="Beukes C.W."/>
            <person name="Chan W.Y."/>
            <person name="Palmer M."/>
            <person name="De Meyer S.E."/>
            <person name="James E.K."/>
            <person name="Venter S.N."/>
            <person name="Steenkamp E.T."/>
        </authorList>
    </citation>
    <scope>NUCLEOTIDE SEQUENCE [LARGE SCALE GENOMIC DNA]</scope>
    <source>
        <strain evidence="1 2">JPY169</strain>
    </source>
</reference>
<organism evidence="1 2">
    <name type="scientific">Paraburkholderia youngii</name>
    <dbReference type="NCBI Taxonomy" id="2782701"/>
    <lineage>
        <taxon>Bacteria</taxon>
        <taxon>Pseudomonadati</taxon>
        <taxon>Pseudomonadota</taxon>
        <taxon>Betaproteobacteria</taxon>
        <taxon>Burkholderiales</taxon>
        <taxon>Burkholderiaceae</taxon>
        <taxon>Paraburkholderia</taxon>
    </lineage>
</organism>
<dbReference type="GeneID" id="301103162"/>
<gene>
    <name evidence="1" type="ORF">G5S42_22750</name>
</gene>
<dbReference type="AlphaFoldDB" id="A0A7Y6K2M0"/>
<sequence length="178" mass="19629">MVTRERLCVELGAVRVRWDDWCARRGLTAAEGVRQLIAIAVNDDPDGESGALLPGLPRPVVGEPRSRIEIRLTASELGAVEQRAAALGLGGNRWIVSLVRAQLTRQPQLGEHEMRALSVSSQQLAGISRLLSQLARAGGIELSRQDLTVDWAETRNRIDDHLRATVAVMRANLDRWSR</sequence>
<proteinExistence type="predicted"/>
<comment type="caution">
    <text evidence="1">The sequence shown here is derived from an EMBL/GenBank/DDBJ whole genome shotgun (WGS) entry which is preliminary data.</text>
</comment>
<dbReference type="RefSeq" id="WP_176108818.1">
    <property type="nucleotide sequence ID" value="NZ_JAALDK010000001.1"/>
</dbReference>
<accession>A0A7Y6K2M0</accession>
<dbReference type="EMBL" id="JAALDK010000001">
    <property type="protein sequence ID" value="NUY02454.1"/>
    <property type="molecule type" value="Genomic_DNA"/>
</dbReference>
<dbReference type="Proteomes" id="UP000594380">
    <property type="component" value="Unassembled WGS sequence"/>
</dbReference>
<name>A0A7Y6K2M0_9BURK</name>
<evidence type="ECO:0000313" key="1">
    <source>
        <dbReference type="EMBL" id="NUY02454.1"/>
    </source>
</evidence>